<dbReference type="EMBL" id="JBEXAE010000001">
    <property type="protein sequence ID" value="MET6989168.1"/>
    <property type="molecule type" value="Genomic_DNA"/>
</dbReference>
<dbReference type="RefSeq" id="WP_354613536.1">
    <property type="nucleotide sequence ID" value="NZ_JBEXAE010000001.1"/>
</dbReference>
<dbReference type="Pfam" id="PF21781">
    <property type="entry name" value="DUF6876"/>
    <property type="match status" value="1"/>
</dbReference>
<organism evidence="2 3">
    <name type="scientific">Sediminicola arcticus</name>
    <dbReference type="NCBI Taxonomy" id="1574308"/>
    <lineage>
        <taxon>Bacteria</taxon>
        <taxon>Pseudomonadati</taxon>
        <taxon>Bacteroidota</taxon>
        <taxon>Flavobacteriia</taxon>
        <taxon>Flavobacteriales</taxon>
        <taxon>Flavobacteriaceae</taxon>
        <taxon>Sediminicola</taxon>
    </lineage>
</organism>
<evidence type="ECO:0000259" key="1">
    <source>
        <dbReference type="Pfam" id="PF21781"/>
    </source>
</evidence>
<keyword evidence="3" id="KW-1185">Reference proteome</keyword>
<comment type="caution">
    <text evidence="2">The sequence shown here is derived from an EMBL/GenBank/DDBJ whole genome shotgun (WGS) entry which is preliminary data.</text>
</comment>
<dbReference type="Proteomes" id="UP001549799">
    <property type="component" value="Unassembled WGS sequence"/>
</dbReference>
<gene>
    <name evidence="2" type="ORF">ABXZ36_00740</name>
</gene>
<reference evidence="2 3" key="1">
    <citation type="submission" date="2024-07" db="EMBL/GenBank/DDBJ databases">
        <title>The genome sequence of type strain Sediminicola arcticus GDMCC 1.2805.</title>
        <authorList>
            <person name="Liu Y."/>
        </authorList>
    </citation>
    <scope>NUCLEOTIDE SEQUENCE [LARGE SCALE GENOMIC DNA]</scope>
    <source>
        <strain evidence="2 3">GDMCC 1.2805</strain>
    </source>
</reference>
<evidence type="ECO:0000313" key="3">
    <source>
        <dbReference type="Proteomes" id="UP001549799"/>
    </source>
</evidence>
<protein>
    <submittedName>
        <fullName evidence="2">DUF6876 family protein</fullName>
    </submittedName>
</protein>
<proteinExistence type="predicted"/>
<feature type="domain" description="DUF6876" evidence="1">
    <location>
        <begin position="7"/>
        <end position="126"/>
    </location>
</feature>
<name>A0ABV2SPT3_9FLAO</name>
<sequence>MSERANEILDGLKQFNGSETIFQIPLLKTKYTDGIKYLAEVAQCFWLVTDASVIAKSLQSKSYFITIDIKRFSEQERGKKKCDAIVTYSDGNDVLILEQKYEYTDFLLEELRLFFVDDTLMLPGEY</sequence>
<dbReference type="InterPro" id="IPR049241">
    <property type="entry name" value="DUF6876"/>
</dbReference>
<evidence type="ECO:0000313" key="2">
    <source>
        <dbReference type="EMBL" id="MET6989168.1"/>
    </source>
</evidence>
<accession>A0ABV2SPT3</accession>